<gene>
    <name evidence="2" type="ORF">AAT19DRAFT_15869</name>
</gene>
<dbReference type="AlphaFoldDB" id="A0A2T0A5A6"/>
<comment type="caution">
    <text evidence="2">The sequence shown here is derived from an EMBL/GenBank/DDBJ whole genome shotgun (WGS) entry which is preliminary data.</text>
</comment>
<dbReference type="EMBL" id="LCTV02000008">
    <property type="protein sequence ID" value="PRQ73116.1"/>
    <property type="molecule type" value="Genomic_DNA"/>
</dbReference>
<evidence type="ECO:0000313" key="2">
    <source>
        <dbReference type="EMBL" id="PRQ73116.1"/>
    </source>
</evidence>
<protein>
    <submittedName>
        <fullName evidence="2">Uncharacterized protein</fullName>
    </submittedName>
</protein>
<sequence length="179" mass="18645">MFVSLPRSRPLGCGWLSSCTRPAPSAHPPLSPAAPLPALPPAISQRPPVRPSRLSAPSHDSAAEYLAAAEARAAHGRRAGRLEGRETTLSSPDADIRALVASSSFARAPPPRTCRRSCKEAVYLRMRRQCASTSTATAHKLSAPVSIVALGGSRGIAGLCIGSVNTAATQSSHRRVAVL</sequence>
<name>A0A2T0A5A6_RHOTO</name>
<evidence type="ECO:0000313" key="3">
    <source>
        <dbReference type="Proteomes" id="UP000239560"/>
    </source>
</evidence>
<organism evidence="2 3">
    <name type="scientific">Rhodotorula toruloides</name>
    <name type="common">Yeast</name>
    <name type="synonym">Rhodosporidium toruloides</name>
    <dbReference type="NCBI Taxonomy" id="5286"/>
    <lineage>
        <taxon>Eukaryota</taxon>
        <taxon>Fungi</taxon>
        <taxon>Dikarya</taxon>
        <taxon>Basidiomycota</taxon>
        <taxon>Pucciniomycotina</taxon>
        <taxon>Microbotryomycetes</taxon>
        <taxon>Sporidiobolales</taxon>
        <taxon>Sporidiobolaceae</taxon>
        <taxon>Rhodotorula</taxon>
    </lineage>
</organism>
<reference evidence="2 3" key="1">
    <citation type="journal article" date="2018" name="Elife">
        <title>Functional genomics of lipid metabolism in the oleaginous yeast Rhodosporidium toruloides.</title>
        <authorList>
            <person name="Coradetti S.T."/>
            <person name="Pinel D."/>
            <person name="Geiselman G."/>
            <person name="Ito M."/>
            <person name="Mondo S."/>
            <person name="Reilly M.C."/>
            <person name="Cheng Y.F."/>
            <person name="Bauer S."/>
            <person name="Grigoriev I."/>
            <person name="Gladden J.M."/>
            <person name="Simmons B.A."/>
            <person name="Brem R."/>
            <person name="Arkin A.P."/>
            <person name="Skerker J.M."/>
        </authorList>
    </citation>
    <scope>NUCLEOTIDE SEQUENCE [LARGE SCALE GENOMIC DNA]</scope>
    <source>
        <strain evidence="2 3">NBRC 0880</strain>
    </source>
</reference>
<accession>A0A2T0A5A6</accession>
<proteinExistence type="predicted"/>
<feature type="region of interest" description="Disordered" evidence="1">
    <location>
        <begin position="24"/>
        <end position="61"/>
    </location>
</feature>
<feature type="compositionally biased region" description="Pro residues" evidence="1">
    <location>
        <begin position="25"/>
        <end position="40"/>
    </location>
</feature>
<evidence type="ECO:0000256" key="1">
    <source>
        <dbReference type="SAM" id="MobiDB-lite"/>
    </source>
</evidence>
<dbReference type="Proteomes" id="UP000239560">
    <property type="component" value="Unassembled WGS sequence"/>
</dbReference>